<gene>
    <name evidence="6" type="ORF">OIDMADRAFT_105875</name>
</gene>
<dbReference type="InterPro" id="IPR036322">
    <property type="entry name" value="WD40_repeat_dom_sf"/>
</dbReference>
<keyword evidence="1 3" id="KW-0853">WD repeat</keyword>
<feature type="repeat" description="WD" evidence="3">
    <location>
        <begin position="992"/>
        <end position="1024"/>
    </location>
</feature>
<dbReference type="InterPro" id="IPR011047">
    <property type="entry name" value="Quinoprotein_ADH-like_sf"/>
</dbReference>
<name>A0A0C3H0W8_OIDMZ</name>
<feature type="repeat" description="WD" evidence="3">
    <location>
        <begin position="866"/>
        <end position="907"/>
    </location>
</feature>
<organism evidence="6 7">
    <name type="scientific">Oidiodendron maius (strain Zn)</name>
    <dbReference type="NCBI Taxonomy" id="913774"/>
    <lineage>
        <taxon>Eukaryota</taxon>
        <taxon>Fungi</taxon>
        <taxon>Dikarya</taxon>
        <taxon>Ascomycota</taxon>
        <taxon>Pezizomycotina</taxon>
        <taxon>Leotiomycetes</taxon>
        <taxon>Leotiomycetes incertae sedis</taxon>
        <taxon>Myxotrichaceae</taxon>
        <taxon>Oidiodendron</taxon>
    </lineage>
</organism>
<keyword evidence="2" id="KW-0677">Repeat</keyword>
<dbReference type="EMBL" id="KN832883">
    <property type="protein sequence ID" value="KIM97029.1"/>
    <property type="molecule type" value="Genomic_DNA"/>
</dbReference>
<dbReference type="InterPro" id="IPR020472">
    <property type="entry name" value="WD40_PAC1"/>
</dbReference>
<dbReference type="CDD" id="cd00200">
    <property type="entry name" value="WD40"/>
    <property type="match status" value="2"/>
</dbReference>
<dbReference type="PANTHER" id="PTHR19848">
    <property type="entry name" value="WD40 REPEAT PROTEIN"/>
    <property type="match status" value="1"/>
</dbReference>
<dbReference type="InterPro" id="IPR015943">
    <property type="entry name" value="WD40/YVTN_repeat-like_dom_sf"/>
</dbReference>
<dbReference type="InterPro" id="IPR056884">
    <property type="entry name" value="NPHP3-like_N"/>
</dbReference>
<evidence type="ECO:0000256" key="1">
    <source>
        <dbReference type="ARBA" id="ARBA00022574"/>
    </source>
</evidence>
<feature type="compositionally biased region" description="Low complexity" evidence="4">
    <location>
        <begin position="142"/>
        <end position="151"/>
    </location>
</feature>
<evidence type="ECO:0000256" key="4">
    <source>
        <dbReference type="SAM" id="MobiDB-lite"/>
    </source>
</evidence>
<dbReference type="InterPro" id="IPR001680">
    <property type="entry name" value="WD40_rpt"/>
</dbReference>
<evidence type="ECO:0000313" key="6">
    <source>
        <dbReference type="EMBL" id="KIM97029.1"/>
    </source>
</evidence>
<feature type="repeat" description="WD" evidence="3">
    <location>
        <begin position="950"/>
        <end position="991"/>
    </location>
</feature>
<dbReference type="Gene3D" id="3.40.50.300">
    <property type="entry name" value="P-loop containing nucleotide triphosphate hydrolases"/>
    <property type="match status" value="1"/>
</dbReference>
<feature type="region of interest" description="Disordered" evidence="4">
    <location>
        <begin position="133"/>
        <end position="156"/>
    </location>
</feature>
<dbReference type="SUPFAM" id="SSF52540">
    <property type="entry name" value="P-loop containing nucleoside triphosphate hydrolases"/>
    <property type="match status" value="1"/>
</dbReference>
<dbReference type="SUPFAM" id="SSF50978">
    <property type="entry name" value="WD40 repeat-like"/>
    <property type="match status" value="1"/>
</dbReference>
<dbReference type="InterPro" id="IPR027417">
    <property type="entry name" value="P-loop_NTPase"/>
</dbReference>
<feature type="repeat" description="WD" evidence="3">
    <location>
        <begin position="908"/>
        <end position="949"/>
    </location>
</feature>
<dbReference type="PROSITE" id="PS00678">
    <property type="entry name" value="WD_REPEATS_1"/>
    <property type="match status" value="6"/>
</dbReference>
<dbReference type="SUPFAM" id="SSF50998">
    <property type="entry name" value="Quinoprotein alcohol dehydrogenase-like"/>
    <property type="match status" value="1"/>
</dbReference>
<dbReference type="InterPro" id="IPR019775">
    <property type="entry name" value="WD40_repeat_CS"/>
</dbReference>
<feature type="repeat" description="WD" evidence="3">
    <location>
        <begin position="1034"/>
        <end position="1075"/>
    </location>
</feature>
<dbReference type="PRINTS" id="PR00320">
    <property type="entry name" value="GPROTEINBRPT"/>
</dbReference>
<protein>
    <recommendedName>
        <fullName evidence="5">NACHT domain-containing protein</fullName>
    </recommendedName>
</protein>
<proteinExistence type="predicted"/>
<dbReference type="SMART" id="SM00320">
    <property type="entry name" value="WD40"/>
    <property type="match status" value="11"/>
</dbReference>
<dbReference type="InterPro" id="IPR007111">
    <property type="entry name" value="NACHT_NTPase"/>
</dbReference>
<dbReference type="Pfam" id="PF24883">
    <property type="entry name" value="NPHP3_N"/>
    <property type="match status" value="1"/>
</dbReference>
<dbReference type="STRING" id="913774.A0A0C3H0W8"/>
<evidence type="ECO:0000313" key="7">
    <source>
        <dbReference type="Proteomes" id="UP000054321"/>
    </source>
</evidence>
<accession>A0A0C3H0W8</accession>
<dbReference type="FunFam" id="3.40.50.300:FF:001638">
    <property type="entry name" value="NACHT and WD40 domain protein"/>
    <property type="match status" value="1"/>
</dbReference>
<dbReference type="PANTHER" id="PTHR19848:SF8">
    <property type="entry name" value="F-BOX AND WD REPEAT DOMAIN CONTAINING 7"/>
    <property type="match status" value="1"/>
</dbReference>
<feature type="repeat" description="WD" evidence="3">
    <location>
        <begin position="747"/>
        <end position="781"/>
    </location>
</feature>
<evidence type="ECO:0000256" key="2">
    <source>
        <dbReference type="ARBA" id="ARBA00022737"/>
    </source>
</evidence>
<dbReference type="PROSITE" id="PS50294">
    <property type="entry name" value="WD_REPEATS_REGION"/>
    <property type="match status" value="10"/>
</dbReference>
<feature type="repeat" description="WD" evidence="3">
    <location>
        <begin position="782"/>
        <end position="823"/>
    </location>
</feature>
<dbReference type="InParanoid" id="A0A0C3H0W8"/>
<reference evidence="7" key="2">
    <citation type="submission" date="2015-01" db="EMBL/GenBank/DDBJ databases">
        <title>Evolutionary Origins and Diversification of the Mycorrhizal Mutualists.</title>
        <authorList>
            <consortium name="DOE Joint Genome Institute"/>
            <consortium name="Mycorrhizal Genomics Consortium"/>
            <person name="Kohler A."/>
            <person name="Kuo A."/>
            <person name="Nagy L.G."/>
            <person name="Floudas D."/>
            <person name="Copeland A."/>
            <person name="Barry K.W."/>
            <person name="Cichocki N."/>
            <person name="Veneault-Fourrey C."/>
            <person name="LaButti K."/>
            <person name="Lindquist E.A."/>
            <person name="Lipzen A."/>
            <person name="Lundell T."/>
            <person name="Morin E."/>
            <person name="Murat C."/>
            <person name="Riley R."/>
            <person name="Ohm R."/>
            <person name="Sun H."/>
            <person name="Tunlid A."/>
            <person name="Henrissat B."/>
            <person name="Grigoriev I.V."/>
            <person name="Hibbett D.S."/>
            <person name="Martin F."/>
        </authorList>
    </citation>
    <scope>NUCLEOTIDE SEQUENCE [LARGE SCALE GENOMIC DNA]</scope>
    <source>
        <strain evidence="7">Zn</strain>
    </source>
</reference>
<dbReference type="Pfam" id="PF00400">
    <property type="entry name" value="WD40"/>
    <property type="match status" value="5"/>
</dbReference>
<reference evidence="6 7" key="1">
    <citation type="submission" date="2014-04" db="EMBL/GenBank/DDBJ databases">
        <authorList>
            <consortium name="DOE Joint Genome Institute"/>
            <person name="Kuo A."/>
            <person name="Martino E."/>
            <person name="Perotto S."/>
            <person name="Kohler A."/>
            <person name="Nagy L.G."/>
            <person name="Floudas D."/>
            <person name="Copeland A."/>
            <person name="Barry K.W."/>
            <person name="Cichocki N."/>
            <person name="Veneault-Fourrey C."/>
            <person name="LaButti K."/>
            <person name="Lindquist E.A."/>
            <person name="Lipzen A."/>
            <person name="Lundell T."/>
            <person name="Morin E."/>
            <person name="Murat C."/>
            <person name="Sun H."/>
            <person name="Tunlid A."/>
            <person name="Henrissat B."/>
            <person name="Grigoriev I.V."/>
            <person name="Hibbett D.S."/>
            <person name="Martin F."/>
            <person name="Nordberg H.P."/>
            <person name="Cantor M.N."/>
            <person name="Hua S.X."/>
        </authorList>
    </citation>
    <scope>NUCLEOTIDE SEQUENCE [LARGE SCALE GENOMIC DNA]</scope>
    <source>
        <strain evidence="6 7">Zn</strain>
    </source>
</reference>
<dbReference type="Proteomes" id="UP000054321">
    <property type="component" value="Unassembled WGS sequence"/>
</dbReference>
<feature type="repeat" description="WD" evidence="3">
    <location>
        <begin position="824"/>
        <end position="865"/>
    </location>
</feature>
<feature type="repeat" description="WD" evidence="3">
    <location>
        <begin position="1076"/>
        <end position="1117"/>
    </location>
</feature>
<dbReference type="AlphaFoldDB" id="A0A0C3H0W8"/>
<sequence>MVESNRDLAERIRSLERDGLIISKARSEIISGDDVSTVRGTRESMLQLGDMPAKRFTFEDDLESSRVYNRAIYRYSQLSITSTALYSTALSIFSKLSLSQVSSISFYALPVYAFDLSNSNLYVFGEEGAAQNNNASGGTEKNNNSMDNQNNSPGQQFIGTNHIGMPSNKSVTVDDIDRSCLFSLRCPDTLVVKNRLKENKGKLLHTAIEWILQDPQYISWKDGDDVCLLWVKGGAGKGKTMISIGLIDQLSLLHDASTVVTYFFCQNADYELNTLEAIIKGLILQLVNQRKELKESLRCRWDTVNERFREDITSWRTLWDILLEMLEHCKCQRVYVIIDALDECQDDGMADLLKRLVRTGLHHPSKIKWLLTSRPLDSAERELLAGSDQVLVSLELNSKHISEAIKTYIAFKMDELDRHCNYGETLRQKIQTELTEKAEDTYLWVSLVCKRLENVHRDEALTVIQDLPPGLHPLYNWVLNRLSEGELAVVKGCIRLLKVMMLAYRPLNIEEVGSVIGLSDEWVSFKALVNRCASFIQMRHTDIGFVHQSARDYLAGKNGQSILDSYENYGHGEIALSCLSYLSQRLKVNLVDLPRPDSTRELMKNNELVASMEYAATFWVQHLDSAKRTTLVQNALAEQGEVGTFLCTKLLMWLECLSLLEKLPRAVEALKILADVADDAIRFLLRHYLILVTWPLQIYSSAIVFSPQTSIVRRNNVDKLPAWLRKVPQIEDSWTSLIWTLTDPGWVFAIAFSPDGRQIASGSDGWTIKLWDATTGDLQKTLTGHSNSVFAIAFSPDGRQIASGSHDRTIKLWDATTGNFQKTLTGHLGSVLAIVFSPDSRQIASGSRDPMIKLWDATTGNLQKTLTSHSDSVWAIVFSPDSRQIASGSRDQTVKLWDATTGDLQKTLTGHLGSVLAIAFSPDSRQIASGSDDQTIRLWDATTGNLQKTLTGHSDSVFAIAFSPDGRQIASGSGDRTIKLWDAITGNLRKTLTGHSEWVFAIAFSPDGRQIASGSRDRTVKLWDTTIVDLQKTPTSHSKWVTAIAFSTDGRQIASGSNDQTIKLWDAITGNLQKTLTGPLEWVRAIAFSPDGRQIASGSNDQTIRLWDATTGDLQKTLTGHLGSVLAIAFSPDGRQIASGSDDQMIKLWDIAKVLKVSRLLGSRVGSLELRALQTIKTSHRVTSLKFSIDGRYLVTNLGLIKIKRTIHMQSPESKLKDLGVRDHWIYYGEVPVLRLPSDFEQRCHDVRGDQVTVGFSNGRVLNFDINRLSLNSIFKDSA</sequence>
<evidence type="ECO:0000259" key="5">
    <source>
        <dbReference type="PROSITE" id="PS50837"/>
    </source>
</evidence>
<keyword evidence="7" id="KW-1185">Reference proteome</keyword>
<feature type="repeat" description="WD" evidence="3">
    <location>
        <begin position="1118"/>
        <end position="1151"/>
    </location>
</feature>
<feature type="domain" description="NACHT" evidence="5">
    <location>
        <begin position="227"/>
        <end position="375"/>
    </location>
</feature>
<dbReference type="PROSITE" id="PS50837">
    <property type="entry name" value="NACHT"/>
    <property type="match status" value="1"/>
</dbReference>
<dbReference type="Pfam" id="PF25173">
    <property type="entry name" value="Beta-prop_WDR3_1st"/>
    <property type="match status" value="1"/>
</dbReference>
<evidence type="ECO:0000256" key="3">
    <source>
        <dbReference type="PROSITE-ProRule" id="PRU00221"/>
    </source>
</evidence>
<dbReference type="OrthoDB" id="674604at2759"/>
<dbReference type="HOGENOM" id="CLU_000288_6_16_1"/>
<dbReference type="PROSITE" id="PS50082">
    <property type="entry name" value="WD_REPEATS_2"/>
    <property type="match status" value="10"/>
</dbReference>
<dbReference type="Gene3D" id="2.130.10.10">
    <property type="entry name" value="YVTN repeat-like/Quinoprotein amine dehydrogenase"/>
    <property type="match status" value="5"/>
</dbReference>